<name>A0ABT1PP46_9ACTN</name>
<dbReference type="InterPro" id="IPR014044">
    <property type="entry name" value="CAP_dom"/>
</dbReference>
<feature type="domain" description="SCP" evidence="2">
    <location>
        <begin position="116"/>
        <end position="246"/>
    </location>
</feature>
<dbReference type="SUPFAM" id="SSF55797">
    <property type="entry name" value="PR-1-like"/>
    <property type="match status" value="1"/>
</dbReference>
<dbReference type="InterPro" id="IPR035940">
    <property type="entry name" value="CAP_sf"/>
</dbReference>
<sequence length="248" mass="24912">MTASAALAALGGGVSLAYVNEPEQQASNSAFPARQLTETEQPTTHPAAELSSGSAIPGHRHGVVVSARPRSTPVTRSAAPAPPSPPSASPSRSGSVPPSSSTSPRPSAPTPALQVLALINQARAAQGLPPYAMSDGLIRSAAAHNAVMAGGCGLSHQCPGEAALGDRETAQGVQWSSAGENIGQASGIGSSTQEIASAAVGLTHSMLGEQPPDDGHRQNILSTSFSHIGIAVHRDADGTVWLTQDFSG</sequence>
<feature type="compositionally biased region" description="Low complexity" evidence="1">
    <location>
        <begin position="89"/>
        <end position="105"/>
    </location>
</feature>
<dbReference type="Pfam" id="PF00188">
    <property type="entry name" value="CAP"/>
    <property type="match status" value="1"/>
</dbReference>
<evidence type="ECO:0000256" key="1">
    <source>
        <dbReference type="SAM" id="MobiDB-lite"/>
    </source>
</evidence>
<feature type="compositionally biased region" description="Polar residues" evidence="1">
    <location>
        <begin position="25"/>
        <end position="44"/>
    </location>
</feature>
<accession>A0ABT1PP46</accession>
<protein>
    <submittedName>
        <fullName evidence="3">CAP domain-containing protein</fullName>
    </submittedName>
</protein>
<dbReference type="Proteomes" id="UP001057702">
    <property type="component" value="Unassembled WGS sequence"/>
</dbReference>
<dbReference type="Gene3D" id="3.40.33.10">
    <property type="entry name" value="CAP"/>
    <property type="match status" value="1"/>
</dbReference>
<gene>
    <name evidence="3" type="ORF">NGB36_02260</name>
</gene>
<organism evidence="3 4">
    <name type="scientific">Streptomyces humicola</name>
    <dbReference type="NCBI Taxonomy" id="2953240"/>
    <lineage>
        <taxon>Bacteria</taxon>
        <taxon>Bacillati</taxon>
        <taxon>Actinomycetota</taxon>
        <taxon>Actinomycetes</taxon>
        <taxon>Kitasatosporales</taxon>
        <taxon>Streptomycetaceae</taxon>
        <taxon>Streptomyces</taxon>
    </lineage>
</organism>
<feature type="region of interest" description="Disordered" evidence="1">
    <location>
        <begin position="25"/>
        <end position="110"/>
    </location>
</feature>
<dbReference type="PANTHER" id="PTHR31157">
    <property type="entry name" value="SCP DOMAIN-CONTAINING PROTEIN"/>
    <property type="match status" value="1"/>
</dbReference>
<dbReference type="PANTHER" id="PTHR31157:SF1">
    <property type="entry name" value="SCP DOMAIN-CONTAINING PROTEIN"/>
    <property type="match status" value="1"/>
</dbReference>
<comment type="caution">
    <text evidence="3">The sequence shown here is derived from an EMBL/GenBank/DDBJ whole genome shotgun (WGS) entry which is preliminary data.</text>
</comment>
<evidence type="ECO:0000313" key="3">
    <source>
        <dbReference type="EMBL" id="MCQ4079452.1"/>
    </source>
</evidence>
<evidence type="ECO:0000313" key="4">
    <source>
        <dbReference type="Proteomes" id="UP001057702"/>
    </source>
</evidence>
<dbReference type="CDD" id="cd05379">
    <property type="entry name" value="CAP_bacterial"/>
    <property type="match status" value="1"/>
</dbReference>
<proteinExistence type="predicted"/>
<reference evidence="3" key="1">
    <citation type="submission" date="2022-06" db="EMBL/GenBank/DDBJ databases">
        <title>Draft genome sequence of Streptomyces sp. RB6PN25 isolated from peat swamp forest in Thailand.</title>
        <authorList>
            <person name="Duangmal K."/>
            <person name="Klaysubun C."/>
        </authorList>
    </citation>
    <scope>NUCLEOTIDE SEQUENCE</scope>
    <source>
        <strain evidence="3">RB6PN25</strain>
    </source>
</reference>
<dbReference type="RefSeq" id="WP_255918298.1">
    <property type="nucleotide sequence ID" value="NZ_JANFNG010000001.1"/>
</dbReference>
<evidence type="ECO:0000259" key="2">
    <source>
        <dbReference type="Pfam" id="PF00188"/>
    </source>
</evidence>
<keyword evidence="4" id="KW-1185">Reference proteome</keyword>
<dbReference type="EMBL" id="JANFNG010000001">
    <property type="protein sequence ID" value="MCQ4079452.1"/>
    <property type="molecule type" value="Genomic_DNA"/>
</dbReference>